<evidence type="ECO:0000313" key="4">
    <source>
        <dbReference type="EMBL" id="CAB4851367.1"/>
    </source>
</evidence>
<dbReference type="EMBL" id="CAESGF010000034">
    <property type="protein sequence ID" value="CAB4365522.1"/>
    <property type="molecule type" value="Genomic_DNA"/>
</dbReference>
<evidence type="ECO:0000313" key="5">
    <source>
        <dbReference type="EMBL" id="CAB4958615.1"/>
    </source>
</evidence>
<dbReference type="EMBL" id="CAFAAV010000341">
    <property type="protein sequence ID" value="CAB4835844.1"/>
    <property type="molecule type" value="Genomic_DNA"/>
</dbReference>
<name>A0A6J6ABD9_9ZZZZ</name>
<dbReference type="EMBL" id="CAFBIY010000078">
    <property type="protein sequence ID" value="CAB4851367.1"/>
    <property type="molecule type" value="Genomic_DNA"/>
</dbReference>
<evidence type="ECO:0000313" key="1">
    <source>
        <dbReference type="EMBL" id="CAB4365522.1"/>
    </source>
</evidence>
<dbReference type="EMBL" id="CAFBMT010000039">
    <property type="protein sequence ID" value="CAB4958615.1"/>
    <property type="molecule type" value="Genomic_DNA"/>
</dbReference>
<dbReference type="AlphaFoldDB" id="A0A6J6ABD9"/>
<accession>A0A6J6ABD9</accession>
<reference evidence="1" key="1">
    <citation type="submission" date="2020-05" db="EMBL/GenBank/DDBJ databases">
        <authorList>
            <person name="Chiriac C."/>
            <person name="Salcher M."/>
            <person name="Ghai R."/>
            <person name="Kavagutti S V."/>
        </authorList>
    </citation>
    <scope>NUCLEOTIDE SEQUENCE</scope>
</reference>
<evidence type="ECO:0000313" key="6">
    <source>
        <dbReference type="EMBL" id="CAB5013221.1"/>
    </source>
</evidence>
<sequence length="84" mass="9423">MRVSELIDMLKDQPPDAEVELAVVAPVGEDEDEDITVDRYGIEGMLPWRDEDEDGNEDEVVIWLVGGEDDDVEAFLDAIENSED</sequence>
<evidence type="ECO:0000313" key="2">
    <source>
        <dbReference type="EMBL" id="CAB4749227.1"/>
    </source>
</evidence>
<dbReference type="EMBL" id="CAFBOL010000119">
    <property type="protein sequence ID" value="CAB5013221.1"/>
    <property type="molecule type" value="Genomic_DNA"/>
</dbReference>
<gene>
    <name evidence="2" type="ORF">UFOPK2656_03437</name>
    <name evidence="3" type="ORF">UFOPK3099_02901</name>
    <name evidence="4" type="ORF">UFOPK3267_01505</name>
    <name evidence="5" type="ORF">UFOPK3651_03356</name>
    <name evidence="6" type="ORF">UFOPK3931_02929</name>
    <name evidence="1" type="ORF">UFOPK4189_03266</name>
</gene>
<dbReference type="EMBL" id="CAEZYF010000039">
    <property type="protein sequence ID" value="CAB4749227.1"/>
    <property type="molecule type" value="Genomic_DNA"/>
</dbReference>
<proteinExistence type="predicted"/>
<protein>
    <submittedName>
        <fullName evidence="1">Unannotated protein</fullName>
    </submittedName>
</protein>
<organism evidence="1">
    <name type="scientific">freshwater metagenome</name>
    <dbReference type="NCBI Taxonomy" id="449393"/>
    <lineage>
        <taxon>unclassified sequences</taxon>
        <taxon>metagenomes</taxon>
        <taxon>ecological metagenomes</taxon>
    </lineage>
</organism>
<evidence type="ECO:0000313" key="3">
    <source>
        <dbReference type="EMBL" id="CAB4835844.1"/>
    </source>
</evidence>